<dbReference type="GO" id="GO:0003676">
    <property type="term" value="F:nucleic acid binding"/>
    <property type="evidence" value="ECO:0007669"/>
    <property type="project" value="InterPro"/>
</dbReference>
<dbReference type="AlphaFoldDB" id="A0A2H0YPE0"/>
<reference evidence="4" key="1">
    <citation type="submission" date="2017-09" db="EMBL/GenBank/DDBJ databases">
        <title>Depth-based differentiation of microbial function through sediment-hosted aquifers and enrichment of novel symbionts in the deep terrestrial subsurface.</title>
        <authorList>
            <person name="Probst A.J."/>
            <person name="Ladd B."/>
            <person name="Jarett J.K."/>
            <person name="Geller-Mcgrath D.E."/>
            <person name="Sieber C.M.K."/>
            <person name="Emerson J.B."/>
            <person name="Anantharaman K."/>
            <person name="Thomas B.C."/>
            <person name="Malmstrom R."/>
            <person name="Stieglmeier M."/>
            <person name="Klingl A."/>
            <person name="Woyke T."/>
            <person name="Ryan C.M."/>
            <person name="Banfield J.F."/>
        </authorList>
    </citation>
    <scope>NUCLEOTIDE SEQUENCE [LARGE SCALE GENOMIC DNA]</scope>
</reference>
<comment type="caution">
    <text evidence="3">The sequence shown here is derived from an EMBL/GenBank/DDBJ whole genome shotgun (WGS) entry which is preliminary data.</text>
</comment>
<organism evidence="3 4">
    <name type="scientific">Candidatus Nealsonbacteria bacterium CG08_land_8_20_14_0_20_36_22</name>
    <dbReference type="NCBI Taxonomy" id="1974704"/>
    <lineage>
        <taxon>Bacteria</taxon>
        <taxon>Candidatus Nealsoniibacteriota</taxon>
    </lineage>
</organism>
<dbReference type="SUPFAM" id="SSF64182">
    <property type="entry name" value="DHH phosphoesterases"/>
    <property type="match status" value="1"/>
</dbReference>
<dbReference type="GO" id="GO:0004527">
    <property type="term" value="F:exonuclease activity"/>
    <property type="evidence" value="ECO:0007669"/>
    <property type="project" value="UniProtKB-KW"/>
</dbReference>
<gene>
    <name evidence="3" type="ORF">COT32_00600</name>
</gene>
<dbReference type="EMBL" id="PEYC01000015">
    <property type="protein sequence ID" value="PIS40286.1"/>
    <property type="molecule type" value="Genomic_DNA"/>
</dbReference>
<evidence type="ECO:0000259" key="1">
    <source>
        <dbReference type="Pfam" id="PF01368"/>
    </source>
</evidence>
<evidence type="ECO:0008006" key="5">
    <source>
        <dbReference type="Google" id="ProtNLM"/>
    </source>
</evidence>
<protein>
    <recommendedName>
        <fullName evidence="5">Single-stranded-DNA-specific exonuclease RecJ</fullName>
    </recommendedName>
</protein>
<feature type="domain" description="DHHA1" evidence="2">
    <location>
        <begin position="293"/>
        <end position="378"/>
    </location>
</feature>
<dbReference type="PANTHER" id="PTHR30255:SF2">
    <property type="entry name" value="SINGLE-STRANDED-DNA-SPECIFIC EXONUCLEASE RECJ"/>
    <property type="match status" value="1"/>
</dbReference>
<evidence type="ECO:0000259" key="2">
    <source>
        <dbReference type="Pfam" id="PF02272"/>
    </source>
</evidence>
<dbReference type="InterPro" id="IPR001667">
    <property type="entry name" value="DDH_dom"/>
</dbReference>
<dbReference type="InterPro" id="IPR038763">
    <property type="entry name" value="DHH_sf"/>
</dbReference>
<dbReference type="PANTHER" id="PTHR30255">
    <property type="entry name" value="SINGLE-STRANDED-DNA-SPECIFIC EXONUCLEASE RECJ"/>
    <property type="match status" value="1"/>
</dbReference>
<dbReference type="InterPro" id="IPR051673">
    <property type="entry name" value="SSDNA_exonuclease_RecJ"/>
</dbReference>
<accession>A0A2H0YPE0</accession>
<dbReference type="InterPro" id="IPR003156">
    <property type="entry name" value="DHHA1_dom"/>
</dbReference>
<sequence length="380" mass="42931">MELKNLKKAGQRILKAVKNKERIVIYGDADLDGVTSVIILKEAIKNLNGEIGAIYFPDREKDGYGINEKALFYLKKHSPALFLALDCGIGNFKEVKIAKELGFEVIIIDHHEILAQLPDADIIVDPKQKGDKYPFKQFATVGIIFRLTKLLLGKKTSESLRRDFLELAAIATIADMMPRTDDNEEIICQGLSSLRESWRPGIQALLGLEHFQSLNLIQQVNKINSLLNIRDIENGLPVSYRILTIADKKEAEKLARNLLEKGIEKKIRIQDIKEEIEEKISGKKKDPIIFEGSSDWELILLGIVASILSQKYQKPVFLHKKEKINSQGSVRAPAGFNTVEAMKSCSQYFITFGGHPAASGFKIKNENLEKFKEYLIDYFL</sequence>
<dbReference type="Proteomes" id="UP000231472">
    <property type="component" value="Unassembled WGS sequence"/>
</dbReference>
<evidence type="ECO:0000313" key="3">
    <source>
        <dbReference type="EMBL" id="PIS40286.1"/>
    </source>
</evidence>
<dbReference type="Gene3D" id="3.90.1640.30">
    <property type="match status" value="1"/>
</dbReference>
<proteinExistence type="predicted"/>
<dbReference type="Pfam" id="PF02272">
    <property type="entry name" value="DHHA1"/>
    <property type="match status" value="1"/>
</dbReference>
<dbReference type="Pfam" id="PF01368">
    <property type="entry name" value="DHH"/>
    <property type="match status" value="1"/>
</dbReference>
<feature type="domain" description="DDH" evidence="1">
    <location>
        <begin position="22"/>
        <end position="172"/>
    </location>
</feature>
<dbReference type="Gene3D" id="3.10.310.30">
    <property type="match status" value="1"/>
</dbReference>
<name>A0A2H0YPE0_9BACT</name>
<evidence type="ECO:0000313" key="4">
    <source>
        <dbReference type="Proteomes" id="UP000231472"/>
    </source>
</evidence>